<dbReference type="SUPFAM" id="SSF48726">
    <property type="entry name" value="Immunoglobulin"/>
    <property type="match status" value="4"/>
</dbReference>
<feature type="binding site" evidence="18">
    <location>
        <position position="1090"/>
    </location>
    <ligand>
        <name>Mg(2+)</name>
        <dbReference type="ChEBI" id="CHEBI:18420"/>
    </ligand>
</feature>
<evidence type="ECO:0000256" key="14">
    <source>
        <dbReference type="ARBA" id="ARBA00023319"/>
    </source>
</evidence>
<dbReference type="FunFam" id="1.10.510.10:FF:000554">
    <property type="entry name" value="Predicted protein"/>
    <property type="match status" value="1"/>
</dbReference>
<dbReference type="PROSITE" id="PS50835">
    <property type="entry name" value="IG_LIKE"/>
    <property type="match status" value="4"/>
</dbReference>
<dbReference type="InterPro" id="IPR017441">
    <property type="entry name" value="Protein_kinase_ATP_BS"/>
</dbReference>
<dbReference type="EC" id="2.7.10.1" evidence="2"/>
<evidence type="ECO:0000256" key="22">
    <source>
        <dbReference type="SAM" id="Phobius"/>
    </source>
</evidence>
<evidence type="ECO:0000313" key="25">
    <source>
        <dbReference type="EMBL" id="TRY68840.1"/>
    </source>
</evidence>
<feature type="transmembrane region" description="Helical" evidence="22">
    <location>
        <begin position="719"/>
        <end position="740"/>
    </location>
</feature>
<gene>
    <name evidence="25" type="ORF">TCAL_03044</name>
</gene>
<feature type="domain" description="Ig-like" evidence="24">
    <location>
        <begin position="607"/>
        <end position="709"/>
    </location>
</feature>
<keyword evidence="6" id="KW-0418">Kinase</keyword>
<dbReference type="GO" id="GO:0043235">
    <property type="term" value="C:receptor complex"/>
    <property type="evidence" value="ECO:0007669"/>
    <property type="project" value="TreeGrafter"/>
</dbReference>
<dbReference type="InterPro" id="IPR050122">
    <property type="entry name" value="RTK"/>
</dbReference>
<protein>
    <recommendedName>
        <fullName evidence="2">receptor protein-tyrosine kinase</fullName>
        <ecNumber evidence="2">2.7.10.1</ecNumber>
    </recommendedName>
</protein>
<keyword evidence="5 17" id="KW-0547">Nucleotide-binding</keyword>
<keyword evidence="11" id="KW-1015">Disulfide bond</keyword>
<dbReference type="InterPro" id="IPR003599">
    <property type="entry name" value="Ig_sub"/>
</dbReference>
<comment type="subcellular location">
    <subcellularLocation>
        <location evidence="1">Membrane</location>
        <topology evidence="1">Single-pass membrane protein</topology>
    </subcellularLocation>
</comment>
<dbReference type="Pfam" id="PF00047">
    <property type="entry name" value="ig"/>
    <property type="match status" value="1"/>
</dbReference>
<dbReference type="STRING" id="6832.A0A553NTT4"/>
<keyword evidence="18" id="KW-0479">Metal-binding</keyword>
<feature type="site" description="Important for interaction with phosphotyrosine-binding proteins" evidence="19">
    <location>
        <position position="1229"/>
    </location>
</feature>
<organism evidence="25 26">
    <name type="scientific">Tigriopus californicus</name>
    <name type="common">Marine copepod</name>
    <dbReference type="NCBI Taxonomy" id="6832"/>
    <lineage>
        <taxon>Eukaryota</taxon>
        <taxon>Metazoa</taxon>
        <taxon>Ecdysozoa</taxon>
        <taxon>Arthropoda</taxon>
        <taxon>Crustacea</taxon>
        <taxon>Multicrustacea</taxon>
        <taxon>Hexanauplia</taxon>
        <taxon>Copepoda</taxon>
        <taxon>Harpacticoida</taxon>
        <taxon>Harpacticidae</taxon>
        <taxon>Tigriopus</taxon>
    </lineage>
</organism>
<feature type="binding site" evidence="18">
    <location>
        <position position="1103"/>
    </location>
    <ligand>
        <name>Mg(2+)</name>
        <dbReference type="ChEBI" id="CHEBI:18420"/>
    </ligand>
</feature>
<dbReference type="OMA" id="SCGHIRP"/>
<reference evidence="25 26" key="1">
    <citation type="journal article" date="2018" name="Nat. Ecol. Evol.">
        <title>Genomic signatures of mitonuclear coevolution across populations of Tigriopus californicus.</title>
        <authorList>
            <person name="Barreto F.S."/>
            <person name="Watson E.T."/>
            <person name="Lima T.G."/>
            <person name="Willett C.S."/>
            <person name="Edmands S."/>
            <person name="Li W."/>
            <person name="Burton R.S."/>
        </authorList>
    </citation>
    <scope>NUCLEOTIDE SEQUENCE [LARGE SCALE GENOMIC DNA]</scope>
    <source>
        <strain evidence="25 26">San Diego</strain>
    </source>
</reference>
<name>A0A553NTT4_TIGCA</name>
<proteinExistence type="predicted"/>
<dbReference type="PANTHER" id="PTHR24416:SF600">
    <property type="entry name" value="PDGF- AND VEGF-RECEPTOR RELATED, ISOFORM J"/>
    <property type="match status" value="1"/>
</dbReference>
<evidence type="ECO:0000256" key="10">
    <source>
        <dbReference type="ARBA" id="ARBA00023137"/>
    </source>
</evidence>
<evidence type="ECO:0000256" key="15">
    <source>
        <dbReference type="ARBA" id="ARBA00051243"/>
    </source>
</evidence>
<evidence type="ECO:0000256" key="12">
    <source>
        <dbReference type="ARBA" id="ARBA00023170"/>
    </source>
</evidence>
<evidence type="ECO:0000256" key="6">
    <source>
        <dbReference type="ARBA" id="ARBA00022777"/>
    </source>
</evidence>
<feature type="compositionally biased region" description="Polar residues" evidence="21">
    <location>
        <begin position="987"/>
        <end position="999"/>
    </location>
</feature>
<evidence type="ECO:0000256" key="18">
    <source>
        <dbReference type="PIRSR" id="PIRSR000615-3"/>
    </source>
</evidence>
<dbReference type="Gene3D" id="2.60.40.10">
    <property type="entry name" value="Immunoglobulins"/>
    <property type="match status" value="6"/>
</dbReference>
<dbReference type="InterPro" id="IPR001245">
    <property type="entry name" value="Ser-Thr/Tyr_kinase_cat_dom"/>
</dbReference>
<dbReference type="GO" id="GO:0005886">
    <property type="term" value="C:plasma membrane"/>
    <property type="evidence" value="ECO:0007669"/>
    <property type="project" value="TreeGrafter"/>
</dbReference>
<dbReference type="PROSITE" id="PS50011">
    <property type="entry name" value="PROTEIN_KINASE_DOM"/>
    <property type="match status" value="1"/>
</dbReference>
<keyword evidence="3" id="KW-0808">Transferase</keyword>
<evidence type="ECO:0000259" key="24">
    <source>
        <dbReference type="PROSITE" id="PS50835"/>
    </source>
</evidence>
<dbReference type="PANTHER" id="PTHR24416">
    <property type="entry name" value="TYROSINE-PROTEIN KINASE RECEPTOR"/>
    <property type="match status" value="1"/>
</dbReference>
<keyword evidence="18" id="KW-0460">Magnesium</keyword>
<dbReference type="EMBL" id="VCGU01000010">
    <property type="protein sequence ID" value="TRY68840.1"/>
    <property type="molecule type" value="Genomic_DNA"/>
</dbReference>
<evidence type="ECO:0000256" key="9">
    <source>
        <dbReference type="ARBA" id="ARBA00023136"/>
    </source>
</evidence>
<evidence type="ECO:0000256" key="11">
    <source>
        <dbReference type="ARBA" id="ARBA00023157"/>
    </source>
</evidence>
<dbReference type="GO" id="GO:0005524">
    <property type="term" value="F:ATP binding"/>
    <property type="evidence" value="ECO:0007669"/>
    <property type="project" value="UniProtKB-UniRule"/>
</dbReference>
<dbReference type="GO" id="GO:0004714">
    <property type="term" value="F:transmembrane receptor protein tyrosine kinase activity"/>
    <property type="evidence" value="ECO:0007669"/>
    <property type="project" value="UniProtKB-EC"/>
</dbReference>
<evidence type="ECO:0000256" key="16">
    <source>
        <dbReference type="PIRSR" id="PIRSR000615-1"/>
    </source>
</evidence>
<feature type="domain" description="Ig-like" evidence="24">
    <location>
        <begin position="389"/>
        <end position="485"/>
    </location>
</feature>
<dbReference type="SMART" id="SM00408">
    <property type="entry name" value="IGc2"/>
    <property type="match status" value="3"/>
</dbReference>
<dbReference type="InterPro" id="IPR036179">
    <property type="entry name" value="Ig-like_dom_sf"/>
</dbReference>
<feature type="binding site" evidence="17">
    <location>
        <begin position="801"/>
        <end position="808"/>
    </location>
    <ligand>
        <name>ATP</name>
        <dbReference type="ChEBI" id="CHEBI:30616"/>
    </ligand>
</feature>
<dbReference type="FunFam" id="2.60.40.10:FF:000032">
    <property type="entry name" value="palladin isoform X1"/>
    <property type="match status" value="1"/>
</dbReference>
<keyword evidence="9 22" id="KW-0472">Membrane</keyword>
<dbReference type="Pfam" id="PF07679">
    <property type="entry name" value="I-set"/>
    <property type="match status" value="1"/>
</dbReference>
<keyword evidence="12" id="KW-0675">Receptor</keyword>
<dbReference type="InterPro" id="IPR013098">
    <property type="entry name" value="Ig_I-set"/>
</dbReference>
<feature type="compositionally biased region" description="Polar residues" evidence="21">
    <location>
        <begin position="1008"/>
        <end position="1021"/>
    </location>
</feature>
<dbReference type="CDD" id="cd00192">
    <property type="entry name" value="PTKc"/>
    <property type="match status" value="1"/>
</dbReference>
<keyword evidence="10" id="KW-0829">Tyrosine-protein kinase</keyword>
<dbReference type="CDD" id="cd00096">
    <property type="entry name" value="Ig"/>
    <property type="match status" value="2"/>
</dbReference>
<keyword evidence="14" id="KW-0393">Immunoglobulin domain</keyword>
<sequence>MRLSNSSEQIEEEDQSLRYVSHLELKSSLYSDTGYYRCLSKNSTNNVESEDSARVYLYVKSKTNLFVSPAPMVHVNVLENSEVVIPCRPTDPSIQMRFIHNDTDITDDLSSRSFKFDPMRGLIILRGQEKHHTGLIVCNATRGDQFETNPVTLIFRKQRDTIDPPIIVAPKGPVFRGSSFQLTCHTIAERSQTGITLEIKLPEETDSLLDMRRYQYVPQKRLPLPDTEYEVKIVRTLIISPVQENDVGNYTCSATQGDVSSMTTYTLGEVHAKNKSFIGEPDFHGSHMIRINSTKDIKWIFTIPTSPDPRFTWFDPKGHEIDHSVYEKYEMTVDEKKHEVTLRIQSASLEDTGHYEFAIEVGEKSGEHNSVQHFSRKVITFELQYVQAPSVDIKVMDGWVQEDKLFIFMQSYNITCHALGYPIDLASIEWTFQKCETTENCDQPRVLKNHEVRPSDNNLNGTIHYRYNSIIEQMALESGKFTCKVCQKPMTGGKCGENSTFFFISEYSSAFMVEEPNSSLIEQDDINFECAGSKYHFDKVVWERKMNNDWLESPNPSNMSQFSHLSYLRIKSVQETDSGQYRCLGLWQNTTRQSKTIQISVLPLKVPTIMNGNNMNGTKIILKPGDSFELQCFVDGRPEPEMQWFKGQSAQSSSDDQKITSTELQNANKHFQNNNQTLVIKYATSTDTGWYHCFGESRAGKYSGSIQISVVQEASLSKAIWISIILVMVALFGIIGCLIWKVKVYNRKFKELGRGEIRQFREGDPSKINGSLNLADQIDLLPYDSRYEFPKDRLHLGRQIGSGAFGRVLKAKASGIVPWESSTIVAVKTIKPHADIMHFRTLMAELKILIHLGKHLNILNLLGACTKNLDKRELLLIVEYCRHGSILSYLHSHKDHFISQVDQDTLEIDFEIGKELIDTFENDLAQTRDEEELSVAYHGRRTISEFSADGDNSAHIVWNNEFERHRHPSRPQSGVRYVKDPAHRGNNRNQITRTRSNQSDYHDGLDRQVNTDMTTLTNFSRESGRQNSRNSHRSQNSQRRNTRQSSVFESGTNLQLLCTKDLLSWAYQIANGMNYLSERKVLHGDLACRNILLAANNVVKICDFGLAKNMYKNNNYVKKSDVPMPIKWMAVESLNEYIFSIQSDIWSFGIVLWEMFTLGKTPYPGVEGGEHFSNVLSGGYRMERPDLCPQVVYDIMTKCWQKKPGDRPPFTWLIQAFDGLLDDPEKSHYLQLNQDFQVQMRRAPINNPLTVDNKGYLDLFSAPTFEHQMNHASGTDPHDDNGYLLPSQGLSEDGQKILEDEESYLLANNTNAHQTAEKLAKSQSSDSPDHD</sequence>
<evidence type="ECO:0000256" key="17">
    <source>
        <dbReference type="PIRSR" id="PIRSR000615-2"/>
    </source>
</evidence>
<dbReference type="GO" id="GO:0046872">
    <property type="term" value="F:metal ion binding"/>
    <property type="evidence" value="ECO:0007669"/>
    <property type="project" value="UniProtKB-KW"/>
</dbReference>
<evidence type="ECO:0000256" key="3">
    <source>
        <dbReference type="ARBA" id="ARBA00022679"/>
    </source>
</evidence>
<evidence type="ECO:0000259" key="23">
    <source>
        <dbReference type="PROSITE" id="PS50011"/>
    </source>
</evidence>
<evidence type="ECO:0000256" key="4">
    <source>
        <dbReference type="ARBA" id="ARBA00022692"/>
    </source>
</evidence>
<feature type="active site" description="Proton acceptor" evidence="16">
    <location>
        <position position="1085"/>
    </location>
</feature>
<evidence type="ECO:0000256" key="8">
    <source>
        <dbReference type="ARBA" id="ARBA00022989"/>
    </source>
</evidence>
<dbReference type="PROSITE" id="PS00109">
    <property type="entry name" value="PROTEIN_KINASE_TYR"/>
    <property type="match status" value="1"/>
</dbReference>
<dbReference type="Pfam" id="PF07714">
    <property type="entry name" value="PK_Tyr_Ser-Thr"/>
    <property type="match status" value="1"/>
</dbReference>
<evidence type="ECO:0000256" key="5">
    <source>
        <dbReference type="ARBA" id="ARBA00022741"/>
    </source>
</evidence>
<dbReference type="InterPro" id="IPR008266">
    <property type="entry name" value="Tyr_kinase_AS"/>
</dbReference>
<dbReference type="InterPro" id="IPR011009">
    <property type="entry name" value="Kinase-like_dom_sf"/>
</dbReference>
<keyword evidence="4 22" id="KW-0812">Transmembrane</keyword>
<evidence type="ECO:0000256" key="1">
    <source>
        <dbReference type="ARBA" id="ARBA00004167"/>
    </source>
</evidence>
<dbReference type="Pfam" id="PF13927">
    <property type="entry name" value="Ig_3"/>
    <property type="match status" value="1"/>
</dbReference>
<feature type="domain" description="Ig-like" evidence="24">
    <location>
        <begin position="509"/>
        <end position="600"/>
    </location>
</feature>
<accession>A0A553NTT4</accession>
<dbReference type="InterPro" id="IPR000719">
    <property type="entry name" value="Prot_kinase_dom"/>
</dbReference>
<dbReference type="PROSITE" id="PS00107">
    <property type="entry name" value="PROTEIN_KINASE_ATP"/>
    <property type="match status" value="1"/>
</dbReference>
<keyword evidence="13" id="KW-0325">Glycoprotein</keyword>
<keyword evidence="8 22" id="KW-1133">Transmembrane helix</keyword>
<keyword evidence="7 17" id="KW-0067">ATP-binding</keyword>
<dbReference type="SUPFAM" id="SSF56112">
    <property type="entry name" value="Protein kinase-like (PK-like)"/>
    <property type="match status" value="1"/>
</dbReference>
<evidence type="ECO:0000313" key="26">
    <source>
        <dbReference type="Proteomes" id="UP000318571"/>
    </source>
</evidence>
<evidence type="ECO:0000256" key="19">
    <source>
        <dbReference type="PIRSR" id="PIRSR000615-4"/>
    </source>
</evidence>
<feature type="domain" description="Ig-like" evidence="24">
    <location>
        <begin position="164"/>
        <end position="268"/>
    </location>
</feature>
<feature type="binding site" evidence="17 20">
    <location>
        <position position="828"/>
    </location>
    <ligand>
        <name>ATP</name>
        <dbReference type="ChEBI" id="CHEBI:30616"/>
    </ligand>
</feature>
<dbReference type="Gene3D" id="3.30.200.20">
    <property type="entry name" value="Phosphorylase Kinase, domain 1"/>
    <property type="match status" value="1"/>
</dbReference>
<dbReference type="InterPro" id="IPR013151">
    <property type="entry name" value="Immunoglobulin_dom"/>
</dbReference>
<dbReference type="InterPro" id="IPR003598">
    <property type="entry name" value="Ig_sub2"/>
</dbReference>
<feature type="domain" description="Protein kinase" evidence="23">
    <location>
        <begin position="794"/>
        <end position="1221"/>
    </location>
</feature>
<dbReference type="PIRSF" id="PIRSF000615">
    <property type="entry name" value="TyrPK_CSF1-R"/>
    <property type="match status" value="1"/>
</dbReference>
<comment type="caution">
    <text evidence="25">The sequence shown here is derived from an EMBL/GenBank/DDBJ whole genome shotgun (WGS) entry which is preliminary data.</text>
</comment>
<evidence type="ECO:0000256" key="20">
    <source>
        <dbReference type="PROSITE-ProRule" id="PRU10141"/>
    </source>
</evidence>
<evidence type="ECO:0000256" key="13">
    <source>
        <dbReference type="ARBA" id="ARBA00023180"/>
    </source>
</evidence>
<dbReference type="InterPro" id="IPR007110">
    <property type="entry name" value="Ig-like_dom"/>
</dbReference>
<evidence type="ECO:0000256" key="2">
    <source>
        <dbReference type="ARBA" id="ARBA00011902"/>
    </source>
</evidence>
<keyword evidence="26" id="KW-1185">Reference proteome</keyword>
<evidence type="ECO:0000256" key="21">
    <source>
        <dbReference type="SAM" id="MobiDB-lite"/>
    </source>
</evidence>
<comment type="catalytic activity">
    <reaction evidence="15">
        <text>L-tyrosyl-[protein] + ATP = O-phospho-L-tyrosyl-[protein] + ADP + H(+)</text>
        <dbReference type="Rhea" id="RHEA:10596"/>
        <dbReference type="Rhea" id="RHEA-COMP:10136"/>
        <dbReference type="Rhea" id="RHEA-COMP:20101"/>
        <dbReference type="ChEBI" id="CHEBI:15378"/>
        <dbReference type="ChEBI" id="CHEBI:30616"/>
        <dbReference type="ChEBI" id="CHEBI:46858"/>
        <dbReference type="ChEBI" id="CHEBI:61978"/>
        <dbReference type="ChEBI" id="CHEBI:456216"/>
        <dbReference type="EC" id="2.7.10.1"/>
    </reaction>
</comment>
<dbReference type="InterPro" id="IPR013783">
    <property type="entry name" value="Ig-like_fold"/>
</dbReference>
<evidence type="ECO:0000256" key="7">
    <source>
        <dbReference type="ARBA" id="ARBA00022840"/>
    </source>
</evidence>
<feature type="region of interest" description="Disordered" evidence="21">
    <location>
        <begin position="1268"/>
        <end position="1295"/>
    </location>
</feature>
<dbReference type="Gene3D" id="1.10.510.10">
    <property type="entry name" value="Transferase(Phosphotransferase) domain 1"/>
    <property type="match status" value="1"/>
</dbReference>
<dbReference type="SMART" id="SM00409">
    <property type="entry name" value="IG"/>
    <property type="match status" value="5"/>
</dbReference>
<dbReference type="Proteomes" id="UP000318571">
    <property type="component" value="Chromosome 1"/>
</dbReference>
<feature type="region of interest" description="Disordered" evidence="21">
    <location>
        <begin position="963"/>
        <end position="1047"/>
    </location>
</feature>
<dbReference type="GO" id="GO:0007169">
    <property type="term" value="P:cell surface receptor protein tyrosine kinase signaling pathway"/>
    <property type="evidence" value="ECO:0007669"/>
    <property type="project" value="TreeGrafter"/>
</dbReference>
<feature type="binding site" evidence="17">
    <location>
        <position position="1089"/>
    </location>
    <ligand>
        <name>ATP</name>
        <dbReference type="ChEBI" id="CHEBI:30616"/>
    </ligand>
</feature>
<feature type="compositionally biased region" description="Low complexity" evidence="21">
    <location>
        <begin position="1025"/>
        <end position="1046"/>
    </location>
</feature>